<dbReference type="Proteomes" id="UP000236754">
    <property type="component" value="Unassembled WGS sequence"/>
</dbReference>
<evidence type="ECO:0000256" key="1">
    <source>
        <dbReference type="SAM" id="MobiDB-lite"/>
    </source>
</evidence>
<dbReference type="Pfam" id="PF10647">
    <property type="entry name" value="Gmad1"/>
    <property type="match status" value="1"/>
</dbReference>
<protein>
    <submittedName>
        <fullName evidence="5">Lipoprotein LpqB beta-propeller domain-containing protein</fullName>
    </submittedName>
</protein>
<dbReference type="Pfam" id="PF25976">
    <property type="entry name" value="LpqB_N"/>
    <property type="match status" value="1"/>
</dbReference>
<feature type="domain" description="Lipoprotein LpqB C-terminal" evidence="3">
    <location>
        <begin position="368"/>
        <end position="615"/>
    </location>
</feature>
<reference evidence="5 6" key="1">
    <citation type="submission" date="2016-10" db="EMBL/GenBank/DDBJ databases">
        <authorList>
            <person name="de Groot N.N."/>
        </authorList>
    </citation>
    <scope>NUCLEOTIDE SEQUENCE [LARGE SCALE GENOMIC DNA]</scope>
    <source>
        <strain evidence="5 6">CGMCC 4.2023</strain>
    </source>
</reference>
<gene>
    <name evidence="5" type="ORF">SAMN05216223_1117</name>
</gene>
<feature type="domain" description="Lipoprotein LpqB N-terminal" evidence="4">
    <location>
        <begin position="59"/>
        <end position="182"/>
    </location>
</feature>
<evidence type="ECO:0000313" key="6">
    <source>
        <dbReference type="Proteomes" id="UP000236754"/>
    </source>
</evidence>
<evidence type="ECO:0000259" key="2">
    <source>
        <dbReference type="Pfam" id="PF10646"/>
    </source>
</evidence>
<dbReference type="SUPFAM" id="SSF69304">
    <property type="entry name" value="Tricorn protease N-terminal domain"/>
    <property type="match status" value="1"/>
</dbReference>
<keyword evidence="5" id="KW-0449">Lipoprotein</keyword>
<keyword evidence="6" id="KW-1185">Reference proteome</keyword>
<dbReference type="RefSeq" id="WP_235032310.1">
    <property type="nucleotide sequence ID" value="NZ_FNVU01000011.1"/>
</dbReference>
<proteinExistence type="predicted"/>
<name>A0A1H6CZT4_9ACTN</name>
<dbReference type="Pfam" id="PF10646">
    <property type="entry name" value="Germane"/>
    <property type="match status" value="1"/>
</dbReference>
<feature type="domain" description="GerMN" evidence="2">
    <location>
        <begin position="200"/>
        <end position="301"/>
    </location>
</feature>
<dbReference type="InterPro" id="IPR019606">
    <property type="entry name" value="GerMN"/>
</dbReference>
<sequence>MGAMGGGRGRLLRRGLLPLCAALLLAGCASMPSSGEVRKVSEGQRADSDSQVRVFGIAPSPGENASDIVNGFLEATTSSESNFVTAKKYLSKQAKDRWKPNTGITVFSGELTPHEVSGIGRKAGETTTVTLSGTRAAVVDTKHAYQPEHGAFSTYFHLVKENNQWRIDGLPNGLVLSDSDFQRIYHSANMYYFAKLGPDEHPADGGTKETLVADPVYLRVQPDPLVSTVSALLGGPTDWLEPVVTTATPKGTQLDEKSPDQGVSLDDSQQLKVRLDHRADGLHGQRCTDLAAQLIATVQAQASAQLASAEVDHADGSTACTLHGSEALNNYGPENLIGTNPQPYFIEAAAQHRLMELTDDNEKGGTPKATPVTGPFGASKAYLDSVAVRRDQQVAAGVRSDGRNLVVGSLVTGQTFGKPVLTSNVKDGLSTPSWDGFDDLWVADRDPDSPKLMVLPKGTGAPVEVPVPDLVGRIQSLRVASDGVRIALVVKEGSGTRLELGRIVREGTEQHPEFSVTMLRTLTPAGEHMTSVSWAGASKLVVLDTEPGGAQQIEYISSDGSAGSALRGFSEAASVASSESQTTQLLASYNGTVYELPNDANWKQISPKGSNPVYPG</sequence>
<dbReference type="InterPro" id="IPR059026">
    <property type="entry name" value="LpqB_N"/>
</dbReference>
<dbReference type="AlphaFoldDB" id="A0A1H6CZT4"/>
<organism evidence="5 6">
    <name type="scientific">Actinacidiphila yanglinensis</name>
    <dbReference type="NCBI Taxonomy" id="310779"/>
    <lineage>
        <taxon>Bacteria</taxon>
        <taxon>Bacillati</taxon>
        <taxon>Actinomycetota</taxon>
        <taxon>Actinomycetes</taxon>
        <taxon>Kitasatosporales</taxon>
        <taxon>Streptomycetaceae</taxon>
        <taxon>Actinacidiphila</taxon>
    </lineage>
</organism>
<evidence type="ECO:0000313" key="5">
    <source>
        <dbReference type="EMBL" id="SEG78377.1"/>
    </source>
</evidence>
<evidence type="ECO:0000259" key="3">
    <source>
        <dbReference type="Pfam" id="PF10647"/>
    </source>
</evidence>
<feature type="region of interest" description="Disordered" evidence="1">
    <location>
        <begin position="248"/>
        <end position="267"/>
    </location>
</feature>
<accession>A0A1H6CZT4</accession>
<evidence type="ECO:0000259" key="4">
    <source>
        <dbReference type="Pfam" id="PF25976"/>
    </source>
</evidence>
<dbReference type="EMBL" id="FNVU01000011">
    <property type="protein sequence ID" value="SEG78377.1"/>
    <property type="molecule type" value="Genomic_DNA"/>
</dbReference>
<dbReference type="InterPro" id="IPR018910">
    <property type="entry name" value="LpqB_C"/>
</dbReference>